<dbReference type="Pfam" id="PF13859">
    <property type="entry name" value="BNR_3"/>
    <property type="match status" value="1"/>
</dbReference>
<dbReference type="PRINTS" id="PR01803">
    <property type="entry name" value="TCSIALIDASE"/>
</dbReference>
<dbReference type="InterPro" id="IPR011040">
    <property type="entry name" value="Sialidase"/>
</dbReference>
<dbReference type="InterPro" id="IPR036278">
    <property type="entry name" value="Sialidase_sf"/>
</dbReference>
<feature type="signal peptide" evidence="2">
    <location>
        <begin position="1"/>
        <end position="44"/>
    </location>
</feature>
<feature type="domain" description="Sialidase" evidence="3">
    <location>
        <begin position="81"/>
        <end position="437"/>
    </location>
</feature>
<keyword evidence="2" id="KW-0732">Signal</keyword>
<keyword evidence="5" id="KW-1185">Reference proteome</keyword>
<dbReference type="GO" id="GO:0016020">
    <property type="term" value="C:membrane"/>
    <property type="evidence" value="ECO:0007669"/>
    <property type="project" value="TreeGrafter"/>
</dbReference>
<dbReference type="PANTHER" id="PTHR10628">
    <property type="entry name" value="SIALIDASE"/>
    <property type="match status" value="1"/>
</dbReference>
<organism evidence="4 5">
    <name type="scientific">Trypanosoma cruzi marinkellei</name>
    <dbReference type="NCBI Taxonomy" id="85056"/>
    <lineage>
        <taxon>Eukaryota</taxon>
        <taxon>Discoba</taxon>
        <taxon>Euglenozoa</taxon>
        <taxon>Kinetoplastea</taxon>
        <taxon>Metakinetoplastina</taxon>
        <taxon>Trypanosomatida</taxon>
        <taxon>Trypanosomatidae</taxon>
        <taxon>Trypanosoma</taxon>
        <taxon>Schizotrypanum</taxon>
    </lineage>
</organism>
<dbReference type="GO" id="GO:0006689">
    <property type="term" value="P:ganglioside catabolic process"/>
    <property type="evidence" value="ECO:0007669"/>
    <property type="project" value="TreeGrafter"/>
</dbReference>
<gene>
    <name evidence="4" type="ORF">MOQ_007143</name>
</gene>
<dbReference type="OrthoDB" id="252730at2759"/>
<evidence type="ECO:0000313" key="5">
    <source>
        <dbReference type="Proteomes" id="UP000007350"/>
    </source>
</evidence>
<feature type="chain" id="PRO_5003860930" evidence="2">
    <location>
        <begin position="45"/>
        <end position="442"/>
    </location>
</feature>
<accession>K2M2E3</accession>
<evidence type="ECO:0000256" key="1">
    <source>
        <dbReference type="ARBA" id="ARBA00022737"/>
    </source>
</evidence>
<dbReference type="GO" id="GO:0004308">
    <property type="term" value="F:exo-alpha-sialidase activity"/>
    <property type="evidence" value="ECO:0007669"/>
    <property type="project" value="InterPro"/>
</dbReference>
<comment type="caution">
    <text evidence="4">The sequence shown here is derived from an EMBL/GenBank/DDBJ whole genome shotgun (WGS) entry which is preliminary data.</text>
</comment>
<dbReference type="InterPro" id="IPR008377">
    <property type="entry name" value="Sialidase_trypan"/>
</dbReference>
<dbReference type="GO" id="GO:0005737">
    <property type="term" value="C:cytoplasm"/>
    <property type="evidence" value="ECO:0007669"/>
    <property type="project" value="TreeGrafter"/>
</dbReference>
<dbReference type="InterPro" id="IPR026856">
    <property type="entry name" value="Sialidase_fam"/>
</dbReference>
<evidence type="ECO:0000256" key="2">
    <source>
        <dbReference type="SAM" id="SignalP"/>
    </source>
</evidence>
<evidence type="ECO:0000259" key="3">
    <source>
        <dbReference type="Pfam" id="PF13859"/>
    </source>
</evidence>
<dbReference type="Proteomes" id="UP000007350">
    <property type="component" value="Unassembled WGS sequence"/>
</dbReference>
<dbReference type="SUPFAM" id="SSF50939">
    <property type="entry name" value="Sialidases"/>
    <property type="match status" value="1"/>
</dbReference>
<protein>
    <submittedName>
        <fullName evidence="4">Trans-sialidase, putative</fullName>
    </submittedName>
</protein>
<feature type="non-terminal residue" evidence="4">
    <location>
        <position position="442"/>
    </location>
</feature>
<dbReference type="GO" id="GO:0009313">
    <property type="term" value="P:oligosaccharide catabolic process"/>
    <property type="evidence" value="ECO:0007669"/>
    <property type="project" value="TreeGrafter"/>
</dbReference>
<reference evidence="4 5" key="1">
    <citation type="journal article" date="2012" name="BMC Genomics">
        <title>Comparative genomic analysis of human infective Trypanosoma cruzi lineages with the bat-restricted subspecies T. cruzi marinkellei.</title>
        <authorList>
            <person name="Franzen O."/>
            <person name="Talavera-Lopez C."/>
            <person name="Ochaya S."/>
            <person name="Butler C.E."/>
            <person name="Messenger L.A."/>
            <person name="Lewis M.D."/>
            <person name="Llewellyn M.S."/>
            <person name="Marinkelle C.J."/>
            <person name="Tyler K.M."/>
            <person name="Miles M.A."/>
            <person name="Andersson B."/>
        </authorList>
    </citation>
    <scope>NUCLEOTIDE SEQUENCE [LARGE SCALE GENOMIC DNA]</scope>
    <source>
        <strain evidence="4 5">B7</strain>
    </source>
</reference>
<dbReference type="CDD" id="cd15482">
    <property type="entry name" value="Sialidase_non-viral"/>
    <property type="match status" value="1"/>
</dbReference>
<dbReference type="Gene3D" id="2.120.10.10">
    <property type="match status" value="1"/>
</dbReference>
<keyword evidence="1" id="KW-0677">Repeat</keyword>
<dbReference type="PANTHER" id="PTHR10628:SF30">
    <property type="entry name" value="EXO-ALPHA-SIALIDASE"/>
    <property type="match status" value="1"/>
</dbReference>
<feature type="non-terminal residue" evidence="4">
    <location>
        <position position="1"/>
    </location>
</feature>
<name>K2M2E3_TRYCR</name>
<proteinExistence type="predicted"/>
<evidence type="ECO:0000313" key="4">
    <source>
        <dbReference type="EMBL" id="EKF29088.1"/>
    </source>
</evidence>
<sequence>VTGSSGRREGRESERQRPNMSRHLFYSPVLLLLVVMMCCNTCRGAAEAAEVPPAGQEASKTTYFVWRDVKKEGEKVESLHVPSLVEMNGKVFAVAEADCKKNKEGYNDYFPCIASEPLKWTDGQSKVVLDTTQVRTQILVECLSGEENCASREDNNPVSQENRVVDVSRPTTVVSGSDIYMLAGTYVREGTANEQVSAMARRGLLLSRGNVSGEESNKRIYWYFIDSLQSTSNTEGRESFTELTGGGGSGVNMKDGTLVFPVEGTKKENDDTEEGGKTVSLILFSKGPNSWTLSNGTSADGCSDPSVVEWEKDKKLIMMTACNDGRRRVYESGDMGDSWTEALGTLSRVWGKKEKGRDKGVGSGFITATIEDRDVMLVTLPVYANENENKKGKLHLWLTDNTHIVDIGPVSREGDDAAASSLLYKHVGDNEELIALYGTKGS</sequence>
<dbReference type="EMBL" id="AHKC01014121">
    <property type="protein sequence ID" value="EKF29088.1"/>
    <property type="molecule type" value="Genomic_DNA"/>
</dbReference>
<dbReference type="AlphaFoldDB" id="K2M2E3"/>